<dbReference type="GO" id="GO:0015920">
    <property type="term" value="P:lipopolysaccharide transport"/>
    <property type="evidence" value="ECO:0007669"/>
    <property type="project" value="TreeGrafter"/>
</dbReference>
<evidence type="ECO:0000256" key="4">
    <source>
        <dbReference type="ARBA" id="ARBA00022989"/>
    </source>
</evidence>
<evidence type="ECO:0000256" key="3">
    <source>
        <dbReference type="ARBA" id="ARBA00022692"/>
    </source>
</evidence>
<feature type="transmembrane region" description="Helical" evidence="6">
    <location>
        <begin position="366"/>
        <end position="387"/>
    </location>
</feature>
<proteinExistence type="predicted"/>
<evidence type="ECO:0000313" key="7">
    <source>
        <dbReference type="EMBL" id="VEP13329.1"/>
    </source>
</evidence>
<organism evidence="7 8">
    <name type="scientific">Hyella patelloides LEGE 07179</name>
    <dbReference type="NCBI Taxonomy" id="945734"/>
    <lineage>
        <taxon>Bacteria</taxon>
        <taxon>Bacillati</taxon>
        <taxon>Cyanobacteriota</taxon>
        <taxon>Cyanophyceae</taxon>
        <taxon>Pleurocapsales</taxon>
        <taxon>Hyellaceae</taxon>
        <taxon>Hyella</taxon>
    </lineage>
</organism>
<keyword evidence="8" id="KW-1185">Reference proteome</keyword>
<feature type="transmembrane region" description="Helical" evidence="6">
    <location>
        <begin position="336"/>
        <end position="359"/>
    </location>
</feature>
<gene>
    <name evidence="7" type="ORF">H1P_1940015</name>
</gene>
<dbReference type="Pfam" id="PF03739">
    <property type="entry name" value="LptF_LptG"/>
    <property type="match status" value="1"/>
</dbReference>
<feature type="transmembrane region" description="Helical" evidence="6">
    <location>
        <begin position="113"/>
        <end position="133"/>
    </location>
</feature>
<dbReference type="EMBL" id="CAACVJ010000106">
    <property type="protein sequence ID" value="VEP13329.1"/>
    <property type="molecule type" value="Genomic_DNA"/>
</dbReference>
<keyword evidence="5 6" id="KW-0472">Membrane</keyword>
<reference evidence="7 8" key="1">
    <citation type="submission" date="2019-01" db="EMBL/GenBank/DDBJ databases">
        <authorList>
            <person name="Brito A."/>
        </authorList>
    </citation>
    <scope>NUCLEOTIDE SEQUENCE [LARGE SCALE GENOMIC DNA]</scope>
    <source>
        <strain evidence="7">1</strain>
    </source>
</reference>
<name>A0A563VPM1_9CYAN</name>
<dbReference type="PANTHER" id="PTHR33529:SF6">
    <property type="entry name" value="YJGP_YJGQ FAMILY PERMEASE"/>
    <property type="match status" value="1"/>
</dbReference>
<keyword evidence="3 6" id="KW-0812">Transmembrane</keyword>
<protein>
    <submittedName>
        <fullName evidence="7">Putative permease</fullName>
    </submittedName>
</protein>
<evidence type="ECO:0000256" key="5">
    <source>
        <dbReference type="ARBA" id="ARBA00023136"/>
    </source>
</evidence>
<accession>A0A563VPM1</accession>
<comment type="subcellular location">
    <subcellularLocation>
        <location evidence="1">Cell membrane</location>
        <topology evidence="1">Multi-pass membrane protein</topology>
    </subcellularLocation>
</comment>
<dbReference type="AlphaFoldDB" id="A0A563VPM1"/>
<keyword evidence="4 6" id="KW-1133">Transmembrane helix</keyword>
<dbReference type="OrthoDB" id="9780716at2"/>
<feature type="transmembrane region" description="Helical" evidence="6">
    <location>
        <begin position="27"/>
        <end position="52"/>
    </location>
</feature>
<evidence type="ECO:0000256" key="6">
    <source>
        <dbReference type="SAM" id="Phobius"/>
    </source>
</evidence>
<sequence length="390" mass="43580">MKNPTVKLFSGFTRKLSIIDWYITKELILPFLFGMGIFTSLGLSIGTVFDLVRKVTESGLLLGIALQILALKLPEFIVFAFPMSMLLASLMAYSRLSSDSELIALRSIGINVYRLILPAIYLSLVVVAITFLLNNFVAPAANHQADIILDTALEKKSTSLFRERNILYPEYARVRLPNGEKVTNLSRLFYAEEFDGDRMKDITILDRSQESVSQIITARSGTWNIIENTWDFYDGNIYILGEDGSYQNIIRFQHQQLALPRAPLDLTTKRQDYNEMNLVQALEHLRIAKLGGKEQRIRKLEVRIQEKISLPFACLVFALIGTAIGIKPQNASKGQSFGICIILIFAYYLLTIISGSLGIRGTISPFLAAWLPNIIGFSAAAVILSGATEQ</sequence>
<evidence type="ECO:0000313" key="8">
    <source>
        <dbReference type="Proteomes" id="UP000320055"/>
    </source>
</evidence>
<dbReference type="InterPro" id="IPR005495">
    <property type="entry name" value="LptG/LptF_permease"/>
</dbReference>
<dbReference type="Proteomes" id="UP000320055">
    <property type="component" value="Unassembled WGS sequence"/>
</dbReference>
<evidence type="ECO:0000256" key="1">
    <source>
        <dbReference type="ARBA" id="ARBA00004651"/>
    </source>
</evidence>
<dbReference type="RefSeq" id="WP_144871594.1">
    <property type="nucleotide sequence ID" value="NZ_LR213944.1"/>
</dbReference>
<feature type="transmembrane region" description="Helical" evidence="6">
    <location>
        <begin position="308"/>
        <end position="324"/>
    </location>
</feature>
<evidence type="ECO:0000256" key="2">
    <source>
        <dbReference type="ARBA" id="ARBA00022475"/>
    </source>
</evidence>
<dbReference type="PANTHER" id="PTHR33529">
    <property type="entry name" value="SLR0882 PROTEIN-RELATED"/>
    <property type="match status" value="1"/>
</dbReference>
<dbReference type="GO" id="GO:0043190">
    <property type="term" value="C:ATP-binding cassette (ABC) transporter complex"/>
    <property type="evidence" value="ECO:0007669"/>
    <property type="project" value="TreeGrafter"/>
</dbReference>
<keyword evidence="2" id="KW-1003">Cell membrane</keyword>